<keyword evidence="1" id="KW-0963">Cytoplasm</keyword>
<keyword evidence="6" id="KW-1185">Reference proteome</keyword>
<dbReference type="PANTHER" id="PTHR21681">
    <property type="entry name" value="EUKARYOTIC TRANSLATION INITIATION FACTOR 3 SUBUNIT J"/>
    <property type="match status" value="1"/>
</dbReference>
<feature type="compositionally biased region" description="Basic residues" evidence="4">
    <location>
        <begin position="174"/>
        <end position="186"/>
    </location>
</feature>
<dbReference type="STRING" id="41875.K8EJS6"/>
<dbReference type="Pfam" id="PF08597">
    <property type="entry name" value="eIF3_subunit"/>
    <property type="match status" value="1"/>
</dbReference>
<dbReference type="RefSeq" id="XP_007510092.1">
    <property type="nucleotide sequence ID" value="XM_007510030.1"/>
</dbReference>
<dbReference type="KEGG" id="bpg:Bathy11g02330"/>
<dbReference type="eggNOG" id="KOG4813">
    <property type="taxonomic scope" value="Eukaryota"/>
</dbReference>
<feature type="compositionally biased region" description="Acidic residues" evidence="4">
    <location>
        <begin position="1"/>
        <end position="12"/>
    </location>
</feature>
<dbReference type="PANTHER" id="PTHR21681:SF0">
    <property type="entry name" value="EUKARYOTIC TRANSLATION INITIATION FACTOR 3 SUBUNIT J"/>
    <property type="match status" value="1"/>
</dbReference>
<proteinExistence type="predicted"/>
<keyword evidence="2" id="KW-0396">Initiation factor</keyword>
<dbReference type="GeneID" id="19012913"/>
<keyword evidence="3" id="KW-0648">Protein biosynthesis</keyword>
<evidence type="ECO:0000256" key="3">
    <source>
        <dbReference type="ARBA" id="ARBA00022917"/>
    </source>
</evidence>
<dbReference type="InterPro" id="IPR013906">
    <property type="entry name" value="eIF3j"/>
</dbReference>
<evidence type="ECO:0000256" key="2">
    <source>
        <dbReference type="ARBA" id="ARBA00022540"/>
    </source>
</evidence>
<evidence type="ECO:0000313" key="6">
    <source>
        <dbReference type="Proteomes" id="UP000198341"/>
    </source>
</evidence>
<evidence type="ECO:0000313" key="5">
    <source>
        <dbReference type="EMBL" id="CCO18437.1"/>
    </source>
</evidence>
<reference evidence="5 6" key="1">
    <citation type="submission" date="2011-10" db="EMBL/GenBank/DDBJ databases">
        <authorList>
            <person name="Genoscope - CEA"/>
        </authorList>
    </citation>
    <scope>NUCLEOTIDE SEQUENCE [LARGE SCALE GENOMIC DNA]</scope>
    <source>
        <strain evidence="5 6">RCC 1105</strain>
    </source>
</reference>
<name>K8EJS6_9CHLO</name>
<dbReference type="OrthoDB" id="498076at2759"/>
<dbReference type="AlphaFoldDB" id="K8EJS6"/>
<evidence type="ECO:0000256" key="4">
    <source>
        <dbReference type="SAM" id="MobiDB-lite"/>
    </source>
</evidence>
<organism evidence="5 6">
    <name type="scientific">Bathycoccus prasinos</name>
    <dbReference type="NCBI Taxonomy" id="41875"/>
    <lineage>
        <taxon>Eukaryota</taxon>
        <taxon>Viridiplantae</taxon>
        <taxon>Chlorophyta</taxon>
        <taxon>Mamiellophyceae</taxon>
        <taxon>Mamiellales</taxon>
        <taxon>Bathycoccaceae</taxon>
        <taxon>Bathycoccus</taxon>
    </lineage>
</organism>
<feature type="region of interest" description="Disordered" evidence="4">
    <location>
        <begin position="163"/>
        <end position="198"/>
    </location>
</feature>
<dbReference type="Gene3D" id="1.10.246.60">
    <property type="entry name" value="Eukaryotic translation initiation factor 3 like domains"/>
    <property type="match status" value="1"/>
</dbReference>
<feature type="compositionally biased region" description="Basic and acidic residues" evidence="4">
    <location>
        <begin position="163"/>
        <end position="173"/>
    </location>
</feature>
<dbReference type="GO" id="GO:0005852">
    <property type="term" value="C:eukaryotic translation initiation factor 3 complex"/>
    <property type="evidence" value="ECO:0007669"/>
    <property type="project" value="InterPro"/>
</dbReference>
<protein>
    <submittedName>
        <fullName evidence="5">Uncharacterized protein</fullName>
    </submittedName>
</protein>
<dbReference type="Proteomes" id="UP000198341">
    <property type="component" value="Chromosome 11"/>
</dbReference>
<gene>
    <name evidence="5" type="ordered locus">Bathy11g02330</name>
</gene>
<evidence type="ECO:0000256" key="1">
    <source>
        <dbReference type="ARBA" id="ARBA00022490"/>
    </source>
</evidence>
<sequence>MSDLDWDDEEFEPSAVVQEKAQWDDEEEEEEEEVPVVAKPNTKKPTTKKAEVKAAYVDETLADPIAEKLRQQKLVEEADLKAAIELFGSEEDFKDFNLETFEPKNAKDFEKLATASVKKHFYTHRNSPHYKVAVKTFIKVALSEFPGADVKEIESHVAALRNEKIKKEKEMQQKSKKATSGSKKKFINTGSTKGDAGLDDYKYEYQDVDDQYDFM</sequence>
<dbReference type="EMBL" id="FO082268">
    <property type="protein sequence ID" value="CCO18437.1"/>
    <property type="molecule type" value="Genomic_DNA"/>
</dbReference>
<dbReference type="InterPro" id="IPR023194">
    <property type="entry name" value="eIF3-like_dom_sf"/>
</dbReference>
<dbReference type="GO" id="GO:0003743">
    <property type="term" value="F:translation initiation factor activity"/>
    <property type="evidence" value="ECO:0007669"/>
    <property type="project" value="UniProtKB-KW"/>
</dbReference>
<feature type="compositionally biased region" description="Acidic residues" evidence="4">
    <location>
        <begin position="24"/>
        <end position="34"/>
    </location>
</feature>
<accession>K8EJS6</accession>
<feature type="region of interest" description="Disordered" evidence="4">
    <location>
        <begin position="1"/>
        <end position="50"/>
    </location>
</feature>